<proteinExistence type="inferred from homology"/>
<dbReference type="RefSeq" id="XP_029293486.1">
    <property type="nucleotide sequence ID" value="XM_029437626.1"/>
</dbReference>
<dbReference type="PANTHER" id="PTHR32074">
    <property type="entry name" value="RNA DEMETHYLASE ALKBH5"/>
    <property type="match status" value="1"/>
</dbReference>
<feature type="compositionally biased region" description="Basic and acidic residues" evidence="15">
    <location>
        <begin position="326"/>
        <end position="337"/>
    </location>
</feature>
<dbReference type="InParanoid" id="A0A6J2Q747"/>
<dbReference type="FunCoup" id="A0A6J2Q747">
    <property type="interactions" value="648"/>
</dbReference>
<dbReference type="GO" id="GO:1990931">
    <property type="term" value="F:mRNA N6-methyladenosine dioxygenase activity"/>
    <property type="evidence" value="ECO:0007669"/>
    <property type="project" value="UniProtKB-EC"/>
</dbReference>
<feature type="region of interest" description="Disordered" evidence="15">
    <location>
        <begin position="1"/>
        <end position="67"/>
    </location>
</feature>
<feature type="compositionally biased region" description="Basic and acidic residues" evidence="15">
    <location>
        <begin position="55"/>
        <end position="67"/>
    </location>
</feature>
<feature type="region of interest" description="Disordered" evidence="15">
    <location>
        <begin position="272"/>
        <end position="376"/>
    </location>
</feature>
<dbReference type="EC" id="1.14.11.53" evidence="4"/>
<evidence type="ECO:0000259" key="16">
    <source>
        <dbReference type="Pfam" id="PF13532"/>
    </source>
</evidence>
<evidence type="ECO:0000313" key="17">
    <source>
        <dbReference type="Proteomes" id="UP000504630"/>
    </source>
</evidence>
<evidence type="ECO:0000256" key="10">
    <source>
        <dbReference type="ARBA" id="ARBA00023157"/>
    </source>
</evidence>
<feature type="compositionally biased region" description="Basic and acidic residues" evidence="15">
    <location>
        <begin position="8"/>
        <end position="27"/>
    </location>
</feature>
<keyword evidence="17" id="KW-1185">Reference proteome</keyword>
<keyword evidence="6" id="KW-0479">Metal-binding</keyword>
<evidence type="ECO:0000256" key="6">
    <source>
        <dbReference type="ARBA" id="ARBA00022723"/>
    </source>
</evidence>
<evidence type="ECO:0000256" key="3">
    <source>
        <dbReference type="ARBA" id="ARBA00007879"/>
    </source>
</evidence>
<dbReference type="Proteomes" id="UP000504630">
    <property type="component" value="Chromosome 1"/>
</dbReference>
<evidence type="ECO:0000256" key="5">
    <source>
        <dbReference type="ARBA" id="ARBA00018485"/>
    </source>
</evidence>
<dbReference type="OrthoDB" id="271595at2759"/>
<dbReference type="Gene3D" id="2.60.120.590">
    <property type="entry name" value="Alpha-ketoglutarate-dependent dioxygenase AlkB-like"/>
    <property type="match status" value="1"/>
</dbReference>
<dbReference type="GO" id="GO:0006397">
    <property type="term" value="P:mRNA processing"/>
    <property type="evidence" value="ECO:0007669"/>
    <property type="project" value="InterPro"/>
</dbReference>
<dbReference type="SUPFAM" id="SSF51197">
    <property type="entry name" value="Clavaminate synthase-like"/>
    <property type="match status" value="1"/>
</dbReference>
<evidence type="ECO:0000256" key="13">
    <source>
        <dbReference type="ARBA" id="ARBA00033313"/>
    </source>
</evidence>
<dbReference type="PANTHER" id="PTHR32074:SF2">
    <property type="entry name" value="RNA DEMETHYLASE ALKBH5"/>
    <property type="match status" value="1"/>
</dbReference>
<dbReference type="InterPro" id="IPR032860">
    <property type="entry name" value="ALKBH5"/>
</dbReference>
<evidence type="ECO:0000256" key="12">
    <source>
        <dbReference type="ARBA" id="ARBA00030726"/>
    </source>
</evidence>
<evidence type="ECO:0000256" key="14">
    <source>
        <dbReference type="ARBA" id="ARBA00047565"/>
    </source>
</evidence>
<feature type="compositionally biased region" description="Basic residues" evidence="15">
    <location>
        <begin position="338"/>
        <end position="347"/>
    </location>
</feature>
<dbReference type="GO" id="GO:0006406">
    <property type="term" value="P:mRNA export from nucleus"/>
    <property type="evidence" value="ECO:0007669"/>
    <property type="project" value="TreeGrafter"/>
</dbReference>
<keyword evidence="9" id="KW-0408">Iron</keyword>
<organism evidence="17 18">
    <name type="scientific">Cottoperca gobio</name>
    <name type="common">Frogmouth</name>
    <name type="synonym">Aphritis gobio</name>
    <dbReference type="NCBI Taxonomy" id="56716"/>
    <lineage>
        <taxon>Eukaryota</taxon>
        <taxon>Metazoa</taxon>
        <taxon>Chordata</taxon>
        <taxon>Craniata</taxon>
        <taxon>Vertebrata</taxon>
        <taxon>Euteleostomi</taxon>
        <taxon>Actinopterygii</taxon>
        <taxon>Neopterygii</taxon>
        <taxon>Teleostei</taxon>
        <taxon>Neoteleostei</taxon>
        <taxon>Acanthomorphata</taxon>
        <taxon>Eupercaria</taxon>
        <taxon>Perciformes</taxon>
        <taxon>Notothenioidei</taxon>
        <taxon>Bovichtidae</taxon>
        <taxon>Cottoperca</taxon>
    </lineage>
</organism>
<dbReference type="FunFam" id="2.60.120.590:FF:000002">
    <property type="entry name" value="RNA demethylase ALKBH5"/>
    <property type="match status" value="1"/>
</dbReference>
<evidence type="ECO:0000256" key="1">
    <source>
        <dbReference type="ARBA" id="ARBA00001954"/>
    </source>
</evidence>
<dbReference type="AlphaFoldDB" id="A0A6J2Q747"/>
<dbReference type="InterPro" id="IPR037151">
    <property type="entry name" value="AlkB-like_sf"/>
</dbReference>
<keyword evidence="11" id="KW-0539">Nucleus</keyword>
<comment type="cofactor">
    <cofactor evidence="1">
        <name>Fe(2+)</name>
        <dbReference type="ChEBI" id="CHEBI:29033"/>
    </cofactor>
</comment>
<evidence type="ECO:0000256" key="9">
    <source>
        <dbReference type="ARBA" id="ARBA00023004"/>
    </source>
</evidence>
<evidence type="ECO:0000313" key="18">
    <source>
        <dbReference type="RefSeq" id="XP_029293486.1"/>
    </source>
</evidence>
<evidence type="ECO:0000256" key="11">
    <source>
        <dbReference type="ARBA" id="ARBA00023242"/>
    </source>
</evidence>
<protein>
    <recommendedName>
        <fullName evidence="5">RNA demethylase ALKBH5</fullName>
        <ecNumber evidence="4">1.14.11.53</ecNumber>
    </recommendedName>
    <alternativeName>
        <fullName evidence="12">Alkylated DNA repair protein alkB homolog 5</fullName>
    </alternativeName>
    <alternativeName>
        <fullName evidence="13">Alpha-ketoglutarate-dependent dioxygenase alkB homolog 5</fullName>
    </alternativeName>
</protein>
<comment type="catalytic activity">
    <reaction evidence="14">
        <text>an N(6)-methyladenosine in mRNA + 2-oxoglutarate + O2 = an adenosine in mRNA + formaldehyde + succinate + CO2</text>
        <dbReference type="Rhea" id="RHEA:49520"/>
        <dbReference type="Rhea" id="RHEA-COMP:12414"/>
        <dbReference type="Rhea" id="RHEA-COMP:12417"/>
        <dbReference type="ChEBI" id="CHEBI:15379"/>
        <dbReference type="ChEBI" id="CHEBI:16526"/>
        <dbReference type="ChEBI" id="CHEBI:16810"/>
        <dbReference type="ChEBI" id="CHEBI:16842"/>
        <dbReference type="ChEBI" id="CHEBI:30031"/>
        <dbReference type="ChEBI" id="CHEBI:74411"/>
        <dbReference type="ChEBI" id="CHEBI:74449"/>
        <dbReference type="EC" id="1.14.11.53"/>
    </reaction>
    <physiologicalReaction direction="left-to-right" evidence="14">
        <dbReference type="Rhea" id="RHEA:49521"/>
    </physiologicalReaction>
</comment>
<dbReference type="InterPro" id="IPR027450">
    <property type="entry name" value="AlkB-like"/>
</dbReference>
<evidence type="ECO:0000256" key="8">
    <source>
        <dbReference type="ARBA" id="ARBA00023002"/>
    </source>
</evidence>
<keyword evidence="8" id="KW-0560">Oxidoreductase</keyword>
<sequence length="376" mass="42790">MAASGYSDLREKLKSMTPHRDEIKNKYVDGTSNGSSGKGRKRKVRESDDDEYEHSDDCAENREQEAGRVKSSILQKNIFTPEECALIEGKIDDVVARGEAGLYREHTVDRAPLRNKYFFGEGYTYGSQLEKRGPGQERLYRKGEVDEIPSWVDELVIKRLVSSGVVPEGFVNSAVINDYQPGGCIVSHVDPLHIFARPIVSVSFFSDSALCFGCRFQFKPIRVSEPVFVLPVGRGSVTVLSGYAADDITHCIRPQDIKERRAVIILRKTRPDAPRLDTDSPLSSSPVERPAPLKAKRYHRRAQPDAAHRHVRKKFSSRIQVNKGPRVLEMDKEENRHPSHSRQRRHSTGSENYWRRGQDSDKHRESSGRKVKMRRH</sequence>
<evidence type="ECO:0000256" key="15">
    <source>
        <dbReference type="SAM" id="MobiDB-lite"/>
    </source>
</evidence>
<dbReference type="Pfam" id="PF13532">
    <property type="entry name" value="2OG-FeII_Oxy_2"/>
    <property type="match status" value="1"/>
</dbReference>
<comment type="similarity">
    <text evidence="3">Belongs to the alkB family.</text>
</comment>
<dbReference type="GO" id="GO:0016607">
    <property type="term" value="C:nuclear speck"/>
    <property type="evidence" value="ECO:0007669"/>
    <property type="project" value="UniProtKB-SubCell"/>
</dbReference>
<dbReference type="CTD" id="54890"/>
<reference evidence="18" key="1">
    <citation type="submission" date="2025-08" db="UniProtKB">
        <authorList>
            <consortium name="RefSeq"/>
        </authorList>
    </citation>
    <scope>IDENTIFICATION</scope>
</reference>
<evidence type="ECO:0000256" key="2">
    <source>
        <dbReference type="ARBA" id="ARBA00004324"/>
    </source>
</evidence>
<keyword evidence="10" id="KW-1015">Disulfide bond</keyword>
<feature type="domain" description="Alpha-ketoglutarate-dependent dioxygenase AlkB-like" evidence="16">
    <location>
        <begin position="105"/>
        <end position="256"/>
    </location>
</feature>
<evidence type="ECO:0000256" key="4">
    <source>
        <dbReference type="ARBA" id="ARBA00012931"/>
    </source>
</evidence>
<evidence type="ECO:0000256" key="7">
    <source>
        <dbReference type="ARBA" id="ARBA00022964"/>
    </source>
</evidence>
<name>A0A6J2Q747_COTGO</name>
<dbReference type="GeneID" id="115012169"/>
<dbReference type="KEGG" id="cgob:115012169"/>
<accession>A0A6J2Q747</accession>
<dbReference type="GO" id="GO:0046872">
    <property type="term" value="F:metal ion binding"/>
    <property type="evidence" value="ECO:0007669"/>
    <property type="project" value="UniProtKB-KW"/>
</dbReference>
<gene>
    <name evidence="18" type="primary">alkbh5</name>
</gene>
<keyword evidence="7" id="KW-0223">Dioxygenase</keyword>
<comment type="subcellular location">
    <subcellularLocation>
        <location evidence="2">Nucleus speckle</location>
    </subcellularLocation>
</comment>
<feature type="compositionally biased region" description="Basic and acidic residues" evidence="15">
    <location>
        <begin position="353"/>
        <end position="368"/>
    </location>
</feature>